<organism evidence="2 3">
    <name type="scientific">Paenibacillus rigui</name>
    <dbReference type="NCBI Taxonomy" id="554312"/>
    <lineage>
        <taxon>Bacteria</taxon>
        <taxon>Bacillati</taxon>
        <taxon>Bacillota</taxon>
        <taxon>Bacilli</taxon>
        <taxon>Bacillales</taxon>
        <taxon>Paenibacillaceae</taxon>
        <taxon>Paenibacillus</taxon>
    </lineage>
</organism>
<keyword evidence="1" id="KW-0812">Transmembrane</keyword>
<dbReference type="SUPFAM" id="SSF69322">
    <property type="entry name" value="Tricorn protease domain 2"/>
    <property type="match status" value="1"/>
</dbReference>
<dbReference type="OrthoDB" id="2533943at2"/>
<keyword evidence="3" id="KW-1185">Reference proteome</keyword>
<accession>A0A229UKV4</accession>
<name>A0A229UKV4_9BACL</name>
<comment type="caution">
    <text evidence="2">The sequence shown here is derived from an EMBL/GenBank/DDBJ whole genome shotgun (WGS) entry which is preliminary data.</text>
</comment>
<sequence length="362" mass="40669">MNKWGVALIAAVCISIGMLFWFQRTEPPRITPVDEEVTKAIDETGDLLAADEFQVFSVNSKTESGKPILQTTEPISGINYTAEHTVITVFNSNDPKAFRGFYVRDKQSGSFLQYATPQMSPKCSYVSGDLMFLTAAEKTVQKGSEMTKVGIYQLKEHKWVKEWLVPGGVEDVMGQGKDVYFVTSNNTDTSSNLYKADLLTGEWGKMIQEARRYPLDQVALDTSGDIYIGTTQRVKSEWSNKIYRFNPQQVPYELTSNFVSNTRPFFFTMTALNGKMLVLRFDTSNKVVDMEKPLALLDLKSRKQMHLAWQHRPVDAVAVDGGFHVLGEDGMLAFVAPDVAEKPTREFQIPELTAGKWIAAKK</sequence>
<gene>
    <name evidence="2" type="ORF">CF651_21775</name>
</gene>
<dbReference type="EMBL" id="NMQW01000034">
    <property type="protein sequence ID" value="OXM84077.1"/>
    <property type="molecule type" value="Genomic_DNA"/>
</dbReference>
<evidence type="ECO:0000313" key="3">
    <source>
        <dbReference type="Proteomes" id="UP000215509"/>
    </source>
</evidence>
<reference evidence="2 3" key="1">
    <citation type="submission" date="2017-07" db="EMBL/GenBank/DDBJ databases">
        <title>Genome sequencing and assembly of Paenibacillus rigui.</title>
        <authorList>
            <person name="Mayilraj S."/>
        </authorList>
    </citation>
    <scope>NUCLEOTIDE SEQUENCE [LARGE SCALE GENOMIC DNA]</scope>
    <source>
        <strain evidence="2 3">JCM 16352</strain>
    </source>
</reference>
<keyword evidence="1" id="KW-1133">Transmembrane helix</keyword>
<evidence type="ECO:0000256" key="1">
    <source>
        <dbReference type="SAM" id="Phobius"/>
    </source>
</evidence>
<dbReference type="Proteomes" id="UP000215509">
    <property type="component" value="Unassembled WGS sequence"/>
</dbReference>
<dbReference type="RefSeq" id="WP_094016992.1">
    <property type="nucleotide sequence ID" value="NZ_NMQW01000034.1"/>
</dbReference>
<proteinExistence type="predicted"/>
<protein>
    <submittedName>
        <fullName evidence="2">Uncharacterized protein</fullName>
    </submittedName>
</protein>
<keyword evidence="1" id="KW-0472">Membrane</keyword>
<feature type="transmembrane region" description="Helical" evidence="1">
    <location>
        <begin position="6"/>
        <end position="22"/>
    </location>
</feature>
<dbReference type="AlphaFoldDB" id="A0A229UKV4"/>
<evidence type="ECO:0000313" key="2">
    <source>
        <dbReference type="EMBL" id="OXM84077.1"/>
    </source>
</evidence>